<evidence type="ECO:0000313" key="2">
    <source>
        <dbReference type="EMBL" id="KAF0699778.1"/>
    </source>
</evidence>
<dbReference type="EMBL" id="VJMH01005155">
    <property type="protein sequence ID" value="KAF0699778.1"/>
    <property type="molecule type" value="Genomic_DNA"/>
</dbReference>
<keyword evidence="4" id="KW-1185">Reference proteome</keyword>
<dbReference type="Gene3D" id="2.30.29.30">
    <property type="entry name" value="Pleckstrin-homology domain (PH domain)/Phosphotyrosine-binding domain (PTB)"/>
    <property type="match status" value="1"/>
</dbReference>
<dbReference type="Pfam" id="PF00169">
    <property type="entry name" value="PH"/>
    <property type="match status" value="1"/>
</dbReference>
<dbReference type="SUPFAM" id="SSF50729">
    <property type="entry name" value="PH domain-like"/>
    <property type="match status" value="1"/>
</dbReference>
<dbReference type="SMART" id="SM00233">
    <property type="entry name" value="PH"/>
    <property type="match status" value="1"/>
</dbReference>
<dbReference type="Proteomes" id="UP000332933">
    <property type="component" value="Unassembled WGS sequence"/>
</dbReference>
<protein>
    <submittedName>
        <fullName evidence="3">Aste57867_9659 protein</fullName>
    </submittedName>
</protein>
<accession>A0A485KNJ0</accession>
<reference evidence="3 4" key="1">
    <citation type="submission" date="2019-03" db="EMBL/GenBank/DDBJ databases">
        <authorList>
            <person name="Gaulin E."/>
            <person name="Dumas B."/>
        </authorList>
    </citation>
    <scope>NUCLEOTIDE SEQUENCE [LARGE SCALE GENOMIC DNA]</scope>
    <source>
        <strain evidence="3">CBS 568.67</strain>
    </source>
</reference>
<dbReference type="InterPro" id="IPR011993">
    <property type="entry name" value="PH-like_dom_sf"/>
</dbReference>
<dbReference type="OrthoDB" id="185175at2759"/>
<proteinExistence type="predicted"/>
<evidence type="ECO:0000259" key="1">
    <source>
        <dbReference type="PROSITE" id="PS50003"/>
    </source>
</evidence>
<dbReference type="AlphaFoldDB" id="A0A485KNJ0"/>
<organism evidence="3 4">
    <name type="scientific">Aphanomyces stellatus</name>
    <dbReference type="NCBI Taxonomy" id="120398"/>
    <lineage>
        <taxon>Eukaryota</taxon>
        <taxon>Sar</taxon>
        <taxon>Stramenopiles</taxon>
        <taxon>Oomycota</taxon>
        <taxon>Saprolegniomycetes</taxon>
        <taxon>Saprolegniales</taxon>
        <taxon>Verrucalvaceae</taxon>
        <taxon>Aphanomyces</taxon>
    </lineage>
</organism>
<evidence type="ECO:0000313" key="4">
    <source>
        <dbReference type="Proteomes" id="UP000332933"/>
    </source>
</evidence>
<dbReference type="InterPro" id="IPR001849">
    <property type="entry name" value="PH_domain"/>
</dbReference>
<feature type="domain" description="PH" evidence="1">
    <location>
        <begin position="116"/>
        <end position="223"/>
    </location>
</feature>
<evidence type="ECO:0000313" key="3">
    <source>
        <dbReference type="EMBL" id="VFT86538.1"/>
    </source>
</evidence>
<sequence>MESSSSLAHPVGEELKKAQSLELMQRQSSMGTLDRTTYSSSMSMRSDLSASAFGYEERHTTPLVKSKSFHFAQTNHDDGTRSMCEMSSCSSMNGVPMLEESSRPTLSYDTNRTQKGVLTTGILYRRRRGNFAWIERWTLGHFVLSHQSLKYYSRNGGKLLGELDLAGCNEKSIEVMPKDSLPNGKHATIWRFALRTPKRRIILSAATEFDMNSWLRHLRAAIVFKTHAPTSRNTRLDIDMPICDFDSEDEVNPVEGVRPHSISLRNFSLYARA</sequence>
<reference evidence="2" key="2">
    <citation type="submission" date="2019-06" db="EMBL/GenBank/DDBJ databases">
        <title>Genomics analysis of Aphanomyces spp. identifies a new class of oomycete effector associated with host adaptation.</title>
        <authorList>
            <person name="Gaulin E."/>
        </authorList>
    </citation>
    <scope>NUCLEOTIDE SEQUENCE</scope>
    <source>
        <strain evidence="2">CBS 578.67</strain>
    </source>
</reference>
<name>A0A485KNJ0_9STRA</name>
<dbReference type="EMBL" id="CAADRA010005176">
    <property type="protein sequence ID" value="VFT86538.1"/>
    <property type="molecule type" value="Genomic_DNA"/>
</dbReference>
<gene>
    <name evidence="3" type="primary">Aste57867_9659</name>
    <name evidence="2" type="ORF">As57867_009621</name>
    <name evidence="3" type="ORF">ASTE57867_9659</name>
</gene>
<dbReference type="CDD" id="cd00821">
    <property type="entry name" value="PH"/>
    <property type="match status" value="1"/>
</dbReference>
<dbReference type="PROSITE" id="PS50003">
    <property type="entry name" value="PH_DOMAIN"/>
    <property type="match status" value="1"/>
</dbReference>